<evidence type="ECO:0000313" key="4">
    <source>
        <dbReference type="EMBL" id="RSL19346.1"/>
    </source>
</evidence>
<dbReference type="Gene3D" id="3.40.630.30">
    <property type="match status" value="1"/>
</dbReference>
<proteinExistence type="predicted"/>
<evidence type="ECO:0000313" key="5">
    <source>
        <dbReference type="Proteomes" id="UP000269669"/>
    </source>
</evidence>
<evidence type="ECO:0000256" key="2">
    <source>
        <dbReference type="ARBA" id="ARBA00023315"/>
    </source>
</evidence>
<name>A0A428MR46_9BACT</name>
<gene>
    <name evidence="4" type="ORF">EDE15_5012</name>
</gene>
<dbReference type="SUPFAM" id="SSF55729">
    <property type="entry name" value="Acyl-CoA N-acyltransferases (Nat)"/>
    <property type="match status" value="1"/>
</dbReference>
<dbReference type="InterPro" id="IPR000182">
    <property type="entry name" value="GNAT_dom"/>
</dbReference>
<dbReference type="Pfam" id="PF00583">
    <property type="entry name" value="Acetyltransf_1"/>
    <property type="match status" value="1"/>
</dbReference>
<evidence type="ECO:0000256" key="1">
    <source>
        <dbReference type="ARBA" id="ARBA00022679"/>
    </source>
</evidence>
<dbReference type="EMBL" id="RSDW01000001">
    <property type="protein sequence ID" value="RSL19346.1"/>
    <property type="molecule type" value="Genomic_DNA"/>
</dbReference>
<reference evidence="4 5" key="1">
    <citation type="submission" date="2018-12" db="EMBL/GenBank/DDBJ databases">
        <title>Sequencing of bacterial isolates from soil warming experiment in Harvard Forest, Massachusetts, USA.</title>
        <authorList>
            <person name="Deangelis K."/>
        </authorList>
    </citation>
    <scope>NUCLEOTIDE SEQUENCE [LARGE SCALE GENOMIC DNA]</scope>
    <source>
        <strain evidence="4 5">EB153</strain>
    </source>
</reference>
<dbReference type="PROSITE" id="PS51186">
    <property type="entry name" value="GNAT"/>
    <property type="match status" value="1"/>
</dbReference>
<organism evidence="4 5">
    <name type="scientific">Edaphobacter aggregans</name>
    <dbReference type="NCBI Taxonomy" id="570835"/>
    <lineage>
        <taxon>Bacteria</taxon>
        <taxon>Pseudomonadati</taxon>
        <taxon>Acidobacteriota</taxon>
        <taxon>Terriglobia</taxon>
        <taxon>Terriglobales</taxon>
        <taxon>Acidobacteriaceae</taxon>
        <taxon>Edaphobacter</taxon>
    </lineage>
</organism>
<accession>A0A428MR46</accession>
<comment type="caution">
    <text evidence="4">The sequence shown here is derived from an EMBL/GenBank/DDBJ whole genome shotgun (WGS) entry which is preliminary data.</text>
</comment>
<keyword evidence="1 4" id="KW-0808">Transferase</keyword>
<sequence length="174" mass="19478">MVLQVAAEVDFAEIVDLTNRAYRGTDGSAGWTVETDFIEGERTSVHLLREELAAHPDALILTWRDQSDGSLLGSVWLEPLDDAVWYLGLFSVRPDLQGKQLGRKLLAAAEAAAKKRGAHRIRIFVVNVRDTLIAWYERRGYSLTGETKPFPYGNERVGRPLRDDLGLVMLEKAV</sequence>
<dbReference type="InterPro" id="IPR016181">
    <property type="entry name" value="Acyl_CoA_acyltransferase"/>
</dbReference>
<dbReference type="PANTHER" id="PTHR43877:SF1">
    <property type="entry name" value="ACETYLTRANSFERASE"/>
    <property type="match status" value="1"/>
</dbReference>
<dbReference type="GO" id="GO:0016747">
    <property type="term" value="F:acyltransferase activity, transferring groups other than amino-acyl groups"/>
    <property type="evidence" value="ECO:0007669"/>
    <property type="project" value="InterPro"/>
</dbReference>
<dbReference type="AlphaFoldDB" id="A0A428MR46"/>
<evidence type="ECO:0000259" key="3">
    <source>
        <dbReference type="PROSITE" id="PS51186"/>
    </source>
</evidence>
<dbReference type="InterPro" id="IPR050832">
    <property type="entry name" value="Bact_Acetyltransf"/>
</dbReference>
<dbReference type="RefSeq" id="WP_125487579.1">
    <property type="nucleotide sequence ID" value="NZ_RSDW01000001.1"/>
</dbReference>
<feature type="domain" description="N-acetyltransferase" evidence="3">
    <location>
        <begin position="1"/>
        <end position="166"/>
    </location>
</feature>
<keyword evidence="5" id="KW-1185">Reference proteome</keyword>
<protein>
    <submittedName>
        <fullName evidence="4">Putative N-acetyltransferase YhbS</fullName>
    </submittedName>
</protein>
<keyword evidence="2" id="KW-0012">Acyltransferase</keyword>
<dbReference type="PANTHER" id="PTHR43877">
    <property type="entry name" value="AMINOALKYLPHOSPHONATE N-ACETYLTRANSFERASE-RELATED-RELATED"/>
    <property type="match status" value="1"/>
</dbReference>
<dbReference type="Proteomes" id="UP000269669">
    <property type="component" value="Unassembled WGS sequence"/>
</dbReference>
<dbReference type="OrthoDB" id="119501at2"/>